<reference evidence="2" key="1">
    <citation type="submission" date="2015-01" db="EMBL/GenBank/DDBJ databases">
        <title>The Genome Sequence of Cladophialophora bantiana CBS 173.52.</title>
        <authorList>
            <consortium name="The Broad Institute Genomics Platform"/>
            <person name="Cuomo C."/>
            <person name="de Hoog S."/>
            <person name="Gorbushina A."/>
            <person name="Stielow B."/>
            <person name="Teixiera M."/>
            <person name="Abouelleil A."/>
            <person name="Chapman S.B."/>
            <person name="Priest M."/>
            <person name="Young S.K."/>
            <person name="Wortman J."/>
            <person name="Nusbaum C."/>
            <person name="Birren B."/>
        </authorList>
    </citation>
    <scope>NUCLEOTIDE SEQUENCE [LARGE SCALE GENOMIC DNA]</scope>
    <source>
        <strain evidence="2">CBS 173.52</strain>
    </source>
</reference>
<dbReference type="AlphaFoldDB" id="A0A0D2IHF6"/>
<feature type="compositionally biased region" description="Basic and acidic residues" evidence="1">
    <location>
        <begin position="18"/>
        <end position="28"/>
    </location>
</feature>
<protein>
    <submittedName>
        <fullName evidence="2">Uncharacterized protein</fullName>
    </submittedName>
</protein>
<accession>A0A0D2IHF6</accession>
<evidence type="ECO:0000313" key="3">
    <source>
        <dbReference type="Proteomes" id="UP000053789"/>
    </source>
</evidence>
<keyword evidence="3" id="KW-1185">Reference proteome</keyword>
<dbReference type="RefSeq" id="XP_016622823.1">
    <property type="nucleotide sequence ID" value="XM_016760973.1"/>
</dbReference>
<dbReference type="GeneID" id="27696149"/>
<feature type="region of interest" description="Disordered" evidence="1">
    <location>
        <begin position="1"/>
        <end position="75"/>
    </location>
</feature>
<dbReference type="EMBL" id="KN846983">
    <property type="protein sequence ID" value="KIW96154.1"/>
    <property type="molecule type" value="Genomic_DNA"/>
</dbReference>
<evidence type="ECO:0000256" key="1">
    <source>
        <dbReference type="SAM" id="MobiDB-lite"/>
    </source>
</evidence>
<proteinExistence type="predicted"/>
<sequence>MANPTPNSDPSKTAPSSPKKEHEPRRESASGAIATKTTDAFDAPVSPRKAKSYGDLLNTPTAKHGSIAAWGSTSGKLYLSDPRLDDPKSRSGLSDYFFGWTKGKNEVTEQGDATKEKNADDQEKANDVE</sequence>
<organism evidence="2 3">
    <name type="scientific">Cladophialophora bantiana (strain ATCC 10958 / CBS 173.52 / CDC B-1940 / NIH 8579)</name>
    <name type="common">Xylohypha bantiana</name>
    <dbReference type="NCBI Taxonomy" id="1442370"/>
    <lineage>
        <taxon>Eukaryota</taxon>
        <taxon>Fungi</taxon>
        <taxon>Dikarya</taxon>
        <taxon>Ascomycota</taxon>
        <taxon>Pezizomycotina</taxon>
        <taxon>Eurotiomycetes</taxon>
        <taxon>Chaetothyriomycetidae</taxon>
        <taxon>Chaetothyriales</taxon>
        <taxon>Herpotrichiellaceae</taxon>
        <taxon>Cladophialophora</taxon>
    </lineage>
</organism>
<dbReference type="OrthoDB" id="4161501at2759"/>
<evidence type="ECO:0000313" key="2">
    <source>
        <dbReference type="EMBL" id="KIW96154.1"/>
    </source>
</evidence>
<feature type="region of interest" description="Disordered" evidence="1">
    <location>
        <begin position="105"/>
        <end position="129"/>
    </location>
</feature>
<gene>
    <name evidence="2" type="ORF">Z519_03221</name>
</gene>
<name>A0A0D2IHF6_CLAB1</name>
<dbReference type="Proteomes" id="UP000053789">
    <property type="component" value="Unassembled WGS sequence"/>
</dbReference>
<dbReference type="HOGENOM" id="CLU_1948595_0_0_1"/>
<feature type="compositionally biased region" description="Polar residues" evidence="1">
    <location>
        <begin position="1"/>
        <end position="16"/>
    </location>
</feature>
<dbReference type="VEuPathDB" id="FungiDB:Z519_03221"/>